<dbReference type="EMBL" id="CP006965">
    <property type="protein sequence ID" value="AHF80190.1"/>
    <property type="molecule type" value="Genomic_DNA"/>
</dbReference>
<evidence type="ECO:0000313" key="2">
    <source>
        <dbReference type="EMBL" id="AHF80190.1"/>
    </source>
</evidence>
<name>W0I6V6_9EURY</name>
<dbReference type="InterPro" id="IPR009061">
    <property type="entry name" value="DNA-bd_dom_put_sf"/>
</dbReference>
<feature type="domain" description="Helix-turn-helix" evidence="1">
    <location>
        <begin position="13"/>
        <end position="65"/>
    </location>
</feature>
<sequence>MLTPKIPRPEGPYLSPREVAKILDTSTDAIYLWIEQGKVASLKIRYGMRVYHWIPEEEVERLKKEKPPKDKLLSTRQAAEILGVRQEVVSELVRQGKLRGIKVGLYYKIPESEVLKLKNNGGINSASTPEAQAHD</sequence>
<keyword evidence="3" id="KW-1185">Reference proteome</keyword>
<organism evidence="2 3">
    <name type="scientific">Thermococcus paralvinellae</name>
    <dbReference type="NCBI Taxonomy" id="582419"/>
    <lineage>
        <taxon>Archaea</taxon>
        <taxon>Methanobacteriati</taxon>
        <taxon>Methanobacteriota</taxon>
        <taxon>Thermococci</taxon>
        <taxon>Thermococcales</taxon>
        <taxon>Thermococcaceae</taxon>
        <taxon>Thermococcus</taxon>
    </lineage>
</organism>
<dbReference type="AlphaFoldDB" id="W0I6V6"/>
<dbReference type="GO" id="GO:0003677">
    <property type="term" value="F:DNA binding"/>
    <property type="evidence" value="ECO:0007669"/>
    <property type="project" value="InterPro"/>
</dbReference>
<proteinExistence type="predicted"/>
<dbReference type="OrthoDB" id="386294at2157"/>
<dbReference type="Pfam" id="PF12728">
    <property type="entry name" value="HTH_17"/>
    <property type="match status" value="2"/>
</dbReference>
<dbReference type="RefSeq" id="WP_042680510.1">
    <property type="nucleotide sequence ID" value="NZ_CP006965.1"/>
</dbReference>
<dbReference type="HOGENOM" id="CLU_1881180_0_0_2"/>
<protein>
    <recommendedName>
        <fullName evidence="1">Helix-turn-helix domain-containing protein</fullName>
    </recommendedName>
</protein>
<dbReference type="KEGG" id="ths:TES1_0804"/>
<dbReference type="GeneID" id="24907869"/>
<dbReference type="Proteomes" id="UP000019027">
    <property type="component" value="Chromosome"/>
</dbReference>
<dbReference type="InterPro" id="IPR010093">
    <property type="entry name" value="SinI_DNA-bd"/>
</dbReference>
<evidence type="ECO:0000259" key="1">
    <source>
        <dbReference type="Pfam" id="PF12728"/>
    </source>
</evidence>
<reference evidence="2 3" key="1">
    <citation type="journal article" date="2014" name="Int. J. Syst. Evol. Microbiol.">
        <title>Thermococcus paralvinellae sp. nov. and Thermococcus cleftensis sp. nov. of hyperthermophilic heterotrophs from deep-sea hydrothermal vents.</title>
        <authorList>
            <person name="Hensley S.A."/>
            <person name="Jung J.H."/>
            <person name="Park C.S."/>
            <person name="Holden J.F."/>
        </authorList>
    </citation>
    <scope>NUCLEOTIDE SEQUENCE [LARGE SCALE GENOMIC DNA]</scope>
    <source>
        <strain evidence="2 3">ES1</strain>
    </source>
</reference>
<gene>
    <name evidence="2" type="ORF">TES1_0804</name>
</gene>
<feature type="domain" description="Helix-turn-helix" evidence="1">
    <location>
        <begin position="72"/>
        <end position="119"/>
    </location>
</feature>
<dbReference type="SUPFAM" id="SSF46955">
    <property type="entry name" value="Putative DNA-binding domain"/>
    <property type="match status" value="1"/>
</dbReference>
<dbReference type="InterPro" id="IPR041657">
    <property type="entry name" value="HTH_17"/>
</dbReference>
<dbReference type="NCBIfam" id="TIGR01764">
    <property type="entry name" value="excise"/>
    <property type="match status" value="1"/>
</dbReference>
<evidence type="ECO:0000313" key="3">
    <source>
        <dbReference type="Proteomes" id="UP000019027"/>
    </source>
</evidence>
<accession>W0I6V6</accession>